<accession>A0A2S7XXF8</accession>
<reference evidence="4 5" key="1">
    <citation type="submission" date="2016-07" db="EMBL/GenBank/DDBJ databases">
        <title>Comparative genomics of the entomopathogenic fungus Beauveria bassiana.</title>
        <authorList>
            <person name="Valero Jimenez C.A."/>
            <person name="Zwaan B.J."/>
            <person name="Van Kan J.A."/>
            <person name="Takken W."/>
            <person name="Debets A.J."/>
            <person name="Schoustra S.E."/>
            <person name="Koenraadt C.J."/>
        </authorList>
    </citation>
    <scope>NUCLEOTIDE SEQUENCE [LARGE SCALE GENOMIC DNA]</scope>
    <source>
        <strain evidence="4 5">ARSEF 8028</strain>
    </source>
</reference>
<dbReference type="EMBL" id="JRHA01000001">
    <property type="protein sequence ID" value="PQK08588.1"/>
    <property type="molecule type" value="Genomic_DNA"/>
</dbReference>
<evidence type="ECO:0000256" key="2">
    <source>
        <dbReference type="RuleBase" id="RU003682"/>
    </source>
</evidence>
<dbReference type="AlphaFoldDB" id="A0A2S7XXF8"/>
<keyword evidence="2" id="KW-0479">Metal-binding</keyword>
<comment type="caution">
    <text evidence="4">The sequence shown here is derived from an EMBL/GenBank/DDBJ whole genome shotgun (WGS) entry which is preliminary data.</text>
</comment>
<dbReference type="InterPro" id="IPR050231">
    <property type="entry name" value="Iron_ascorbate_oxido_reductase"/>
</dbReference>
<organism evidence="4 5">
    <name type="scientific">Beauveria bassiana</name>
    <name type="common">White muscardine disease fungus</name>
    <name type="synonym">Tritirachium shiotae</name>
    <dbReference type="NCBI Taxonomy" id="176275"/>
    <lineage>
        <taxon>Eukaryota</taxon>
        <taxon>Fungi</taxon>
        <taxon>Dikarya</taxon>
        <taxon>Ascomycota</taxon>
        <taxon>Pezizomycotina</taxon>
        <taxon>Sordariomycetes</taxon>
        <taxon>Hypocreomycetidae</taxon>
        <taxon>Hypocreales</taxon>
        <taxon>Cordycipitaceae</taxon>
        <taxon>Beauveria</taxon>
    </lineage>
</organism>
<dbReference type="SUPFAM" id="SSF51197">
    <property type="entry name" value="Clavaminate synthase-like"/>
    <property type="match status" value="1"/>
</dbReference>
<protein>
    <recommendedName>
        <fullName evidence="3">Fe2OG dioxygenase domain-containing protein</fullName>
    </recommendedName>
</protein>
<dbReference type="PANTHER" id="PTHR47990">
    <property type="entry name" value="2-OXOGLUTARATE (2OG) AND FE(II)-DEPENDENT OXYGENASE SUPERFAMILY PROTEIN-RELATED"/>
    <property type="match status" value="1"/>
</dbReference>
<evidence type="ECO:0000313" key="4">
    <source>
        <dbReference type="EMBL" id="PQK08588.1"/>
    </source>
</evidence>
<gene>
    <name evidence="4" type="ORF">BB8028_0001g06620</name>
</gene>
<feature type="domain" description="Fe2OG dioxygenase" evidence="3">
    <location>
        <begin position="202"/>
        <end position="306"/>
    </location>
</feature>
<dbReference type="OrthoDB" id="288590at2759"/>
<dbReference type="InterPro" id="IPR027443">
    <property type="entry name" value="IPNS-like_sf"/>
</dbReference>
<dbReference type="GO" id="GO:0016491">
    <property type="term" value="F:oxidoreductase activity"/>
    <property type="evidence" value="ECO:0007669"/>
    <property type="project" value="UniProtKB-KW"/>
</dbReference>
<dbReference type="GO" id="GO:0046872">
    <property type="term" value="F:metal ion binding"/>
    <property type="evidence" value="ECO:0007669"/>
    <property type="project" value="UniProtKB-KW"/>
</dbReference>
<dbReference type="InterPro" id="IPR005123">
    <property type="entry name" value="Oxoglu/Fe-dep_dioxygenase_dom"/>
</dbReference>
<name>A0A2S7XXF8_BEABA</name>
<dbReference type="PROSITE" id="PS51471">
    <property type="entry name" value="FE2OG_OXY"/>
    <property type="match status" value="1"/>
</dbReference>
<dbReference type="Pfam" id="PF03171">
    <property type="entry name" value="2OG-FeII_Oxy"/>
    <property type="match status" value="1"/>
</dbReference>
<sequence length="347" mass="38644">MRRPQHCWASNNKFRGTMTFTQENSIDSASRALLRTITCSELQNEVPRALGELLHAATEDGIFYLKFDDGDKRNWSRSIEGVDRLSRDIFDLSTKEKLLFDIDSMGKLKLNGYKPIGRNKGGIDGHRDGFESYAISQNTINMMPGLAVRHPGVVYKHQEALTQLTSNCLDMTQLVFKALSRAFGLPADDSFESRHHESATSSLDLLRLLKYPNAMGDGEFSIPQLAHADMGSLTFLFTSSPGLQILPPGTESWRNVLPMPGHAIVNFGDAIKILSGGRIESVIHRVVTMPEKQVRDRYSFAFLVRPGVSAHISTLASFAGQESENGMASPMTCEEWVSMRFSQLRAK</sequence>
<comment type="similarity">
    <text evidence="1 2">Belongs to the iron/ascorbate-dependent oxidoreductase family.</text>
</comment>
<proteinExistence type="inferred from homology"/>
<keyword evidence="2" id="KW-0560">Oxidoreductase</keyword>
<dbReference type="Proteomes" id="UP000237441">
    <property type="component" value="Unassembled WGS sequence"/>
</dbReference>
<evidence type="ECO:0000256" key="1">
    <source>
        <dbReference type="ARBA" id="ARBA00008056"/>
    </source>
</evidence>
<dbReference type="Gene3D" id="2.60.120.330">
    <property type="entry name" value="B-lactam Antibiotic, Isopenicillin N Synthase, Chain"/>
    <property type="match status" value="1"/>
</dbReference>
<evidence type="ECO:0000313" key="5">
    <source>
        <dbReference type="Proteomes" id="UP000237441"/>
    </source>
</evidence>
<keyword evidence="2" id="KW-0408">Iron</keyword>
<dbReference type="InterPro" id="IPR044861">
    <property type="entry name" value="IPNS-like_FE2OG_OXY"/>
</dbReference>
<evidence type="ECO:0000259" key="3">
    <source>
        <dbReference type="PROSITE" id="PS51471"/>
    </source>
</evidence>